<sequence length="382" mass="38804">MITSRRARNTTFAALAAMASLSLVACGSDPAGTAAPGSSSGSGSSASNASGLTCPPGSLNAEGSSAQGNAITEAIADYGSACNNASTIEYNPTGSGAGIKSFYNGLVDFAGSDSALKTAAVDGVVEADKAKERCGGNEAWNIPMVVGPIAFAYNVDGVDKLTMNAEVLANIFNGTIKTWNDPAIAALNDGVTLPGDPITVFFRSDESGTTENATKFLAAAGNKAWTKEPAKAWTGTGEGKNKSSGVAEAVSSTKNSISYMEWSYASDNNLKIAQLDSGSGATELTGDSVGKAVSEATVAGTGNDLALKLNYQPKSAGAYPALLVTYEIVCSKGLDPQKTALVKDFLTFFSSTEEQGSLADKGYAPLPSDLQTKVKAAVSAIS</sequence>
<evidence type="ECO:0000256" key="1">
    <source>
        <dbReference type="ARBA" id="ARBA00008725"/>
    </source>
</evidence>
<organism evidence="8 9">
    <name type="scientific">Microlunatus spumicola</name>
    <dbReference type="NCBI Taxonomy" id="81499"/>
    <lineage>
        <taxon>Bacteria</taxon>
        <taxon>Bacillati</taxon>
        <taxon>Actinomycetota</taxon>
        <taxon>Actinomycetes</taxon>
        <taxon>Propionibacteriales</taxon>
        <taxon>Propionibacteriaceae</taxon>
        <taxon>Microlunatus</taxon>
    </lineage>
</organism>
<keyword evidence="6" id="KW-0732">Signal</keyword>
<dbReference type="SUPFAM" id="SSF53850">
    <property type="entry name" value="Periplasmic binding protein-like II"/>
    <property type="match status" value="1"/>
</dbReference>
<comment type="similarity">
    <text evidence="1 4">Belongs to the PstS family.</text>
</comment>
<gene>
    <name evidence="8" type="primary">pstS</name>
    <name evidence="8" type="ORF">GCM10022197_33330</name>
</gene>
<dbReference type="Gene3D" id="3.40.190.10">
    <property type="entry name" value="Periplasmic binding protein-like II"/>
    <property type="match status" value="2"/>
</dbReference>
<accession>A0ABP6XY15</accession>
<dbReference type="Pfam" id="PF12849">
    <property type="entry name" value="PBP_like_2"/>
    <property type="match status" value="1"/>
</dbReference>
<dbReference type="InterPro" id="IPR005673">
    <property type="entry name" value="ABC_phos-bd_PstS"/>
</dbReference>
<feature type="domain" description="PBP" evidence="7">
    <location>
        <begin position="57"/>
        <end position="352"/>
    </location>
</feature>
<evidence type="ECO:0000313" key="9">
    <source>
        <dbReference type="Proteomes" id="UP001500767"/>
    </source>
</evidence>
<evidence type="ECO:0000313" key="8">
    <source>
        <dbReference type="EMBL" id="GAA3573783.1"/>
    </source>
</evidence>
<dbReference type="InterPro" id="IPR050962">
    <property type="entry name" value="Phosphate-bind_PstS"/>
</dbReference>
<dbReference type="NCBIfam" id="TIGR00975">
    <property type="entry name" value="3a0107s03"/>
    <property type="match status" value="1"/>
</dbReference>
<dbReference type="PANTHER" id="PTHR42996">
    <property type="entry name" value="PHOSPHATE-BINDING PROTEIN PSTS"/>
    <property type="match status" value="1"/>
</dbReference>
<evidence type="ECO:0000256" key="3">
    <source>
        <dbReference type="ARBA" id="ARBA00022592"/>
    </source>
</evidence>
<dbReference type="PROSITE" id="PS51257">
    <property type="entry name" value="PROKAR_LIPOPROTEIN"/>
    <property type="match status" value="1"/>
</dbReference>
<evidence type="ECO:0000256" key="6">
    <source>
        <dbReference type="SAM" id="SignalP"/>
    </source>
</evidence>
<dbReference type="PANTHER" id="PTHR42996:SF1">
    <property type="entry name" value="PHOSPHATE-BINDING PROTEIN PSTS"/>
    <property type="match status" value="1"/>
</dbReference>
<dbReference type="InterPro" id="IPR024370">
    <property type="entry name" value="PBP_domain"/>
</dbReference>
<comment type="caution">
    <text evidence="8">The sequence shown here is derived from an EMBL/GenBank/DDBJ whole genome shotgun (WGS) entry which is preliminary data.</text>
</comment>
<evidence type="ECO:0000259" key="7">
    <source>
        <dbReference type="Pfam" id="PF12849"/>
    </source>
</evidence>
<evidence type="ECO:0000256" key="2">
    <source>
        <dbReference type="ARBA" id="ARBA00022448"/>
    </source>
</evidence>
<feature type="region of interest" description="Disordered" evidence="5">
    <location>
        <begin position="34"/>
        <end position="58"/>
    </location>
</feature>
<feature type="signal peptide" evidence="6">
    <location>
        <begin position="1"/>
        <end position="25"/>
    </location>
</feature>
<evidence type="ECO:0000256" key="4">
    <source>
        <dbReference type="PIRNR" id="PIRNR002756"/>
    </source>
</evidence>
<keyword evidence="3 4" id="KW-0592">Phosphate transport</keyword>
<keyword evidence="9" id="KW-1185">Reference proteome</keyword>
<dbReference type="CDD" id="cd13565">
    <property type="entry name" value="PBP2_PstS"/>
    <property type="match status" value="1"/>
</dbReference>
<reference evidence="9" key="1">
    <citation type="journal article" date="2019" name="Int. J. Syst. Evol. Microbiol.">
        <title>The Global Catalogue of Microorganisms (GCM) 10K type strain sequencing project: providing services to taxonomists for standard genome sequencing and annotation.</title>
        <authorList>
            <consortium name="The Broad Institute Genomics Platform"/>
            <consortium name="The Broad Institute Genome Sequencing Center for Infectious Disease"/>
            <person name="Wu L."/>
            <person name="Ma J."/>
        </authorList>
    </citation>
    <scope>NUCLEOTIDE SEQUENCE [LARGE SCALE GENOMIC DNA]</scope>
    <source>
        <strain evidence="9">JCM 16540</strain>
    </source>
</reference>
<dbReference type="RefSeq" id="WP_204910058.1">
    <property type="nucleotide sequence ID" value="NZ_BAAAYR010000004.1"/>
</dbReference>
<keyword evidence="2 4" id="KW-0813">Transport</keyword>
<dbReference type="Proteomes" id="UP001500767">
    <property type="component" value="Unassembled WGS sequence"/>
</dbReference>
<proteinExistence type="inferred from homology"/>
<name>A0ABP6XY15_9ACTN</name>
<dbReference type="EMBL" id="BAAAYR010000004">
    <property type="protein sequence ID" value="GAA3573783.1"/>
    <property type="molecule type" value="Genomic_DNA"/>
</dbReference>
<feature type="compositionally biased region" description="Low complexity" evidence="5">
    <location>
        <begin position="34"/>
        <end position="51"/>
    </location>
</feature>
<dbReference type="PIRSF" id="PIRSF002756">
    <property type="entry name" value="PstS"/>
    <property type="match status" value="1"/>
</dbReference>
<feature type="chain" id="PRO_5046731129" description="Phosphate-binding protein" evidence="6">
    <location>
        <begin position="26"/>
        <end position="382"/>
    </location>
</feature>
<evidence type="ECO:0000256" key="5">
    <source>
        <dbReference type="SAM" id="MobiDB-lite"/>
    </source>
</evidence>
<protein>
    <recommendedName>
        <fullName evidence="4">Phosphate-binding protein</fullName>
    </recommendedName>
</protein>